<evidence type="ECO:0000313" key="2">
    <source>
        <dbReference type="Proteomes" id="UP000465221"/>
    </source>
</evidence>
<dbReference type="AlphaFoldDB" id="A0A8H3S5X4"/>
<protein>
    <submittedName>
        <fullName evidence="1">Hydroxyacyl-coenzyme A dehydrogenase, mitochondrial</fullName>
    </submittedName>
</protein>
<reference evidence="1 2" key="1">
    <citation type="submission" date="2020-01" db="EMBL/GenBank/DDBJ databases">
        <title>Draft genome sequence of Aspergillus udagawae IFM 46972.</title>
        <authorList>
            <person name="Takahashi H."/>
            <person name="Yaguchi T."/>
        </authorList>
    </citation>
    <scope>NUCLEOTIDE SEQUENCE [LARGE SCALE GENOMIC DNA]</scope>
    <source>
        <strain evidence="1 2">IFM 46972</strain>
    </source>
</reference>
<organism evidence="1 2">
    <name type="scientific">Aspergillus udagawae</name>
    <dbReference type="NCBI Taxonomy" id="91492"/>
    <lineage>
        <taxon>Eukaryota</taxon>
        <taxon>Fungi</taxon>
        <taxon>Dikarya</taxon>
        <taxon>Ascomycota</taxon>
        <taxon>Pezizomycotina</taxon>
        <taxon>Eurotiomycetes</taxon>
        <taxon>Eurotiomycetidae</taxon>
        <taxon>Eurotiales</taxon>
        <taxon>Aspergillaceae</taxon>
        <taxon>Aspergillus</taxon>
        <taxon>Aspergillus subgen. Fumigati</taxon>
    </lineage>
</organism>
<dbReference type="Proteomes" id="UP000465221">
    <property type="component" value="Unassembled WGS sequence"/>
</dbReference>
<name>A0A8H3S5X4_9EURO</name>
<sequence length="152" mass="16756">MALANREEAVPLYSSPLQLTGLAMYHSNLRIKGRQVSPIRIPATVLSFGSSLERPNSAVGIEKGVGAWSLRRIQSTLLNVRPTRSTDGFAEGGRQALENPLRTETYGRACSESISFGRIPRELNKETDCWAKAVAAEEQQRVVFQDIKSILV</sequence>
<accession>A0A8H3S5X4</accession>
<dbReference type="EMBL" id="BLKC01000082">
    <property type="protein sequence ID" value="GFF50170.1"/>
    <property type="molecule type" value="Genomic_DNA"/>
</dbReference>
<comment type="caution">
    <text evidence="1">The sequence shown here is derived from an EMBL/GenBank/DDBJ whole genome shotgun (WGS) entry which is preliminary data.</text>
</comment>
<evidence type="ECO:0000313" key="1">
    <source>
        <dbReference type="EMBL" id="GFF50170.1"/>
    </source>
</evidence>
<gene>
    <name evidence="1" type="ORF">IFM46972_08982</name>
</gene>
<proteinExistence type="predicted"/>